<keyword evidence="4" id="KW-0862">Zinc</keyword>
<evidence type="ECO:0000256" key="4">
    <source>
        <dbReference type="ARBA" id="ARBA00022833"/>
    </source>
</evidence>
<dbReference type="GO" id="GO:0071013">
    <property type="term" value="C:catalytic step 2 spliceosome"/>
    <property type="evidence" value="ECO:0007669"/>
    <property type="project" value="TreeGrafter"/>
</dbReference>
<dbReference type="Proteomes" id="UP000585474">
    <property type="component" value="Unassembled WGS sequence"/>
</dbReference>
<comment type="subcellular location">
    <subcellularLocation>
        <location evidence="1">Nucleus</location>
    </subcellularLocation>
</comment>
<dbReference type="GO" id="GO:0008270">
    <property type="term" value="F:zinc ion binding"/>
    <property type="evidence" value="ECO:0007669"/>
    <property type="project" value="UniProtKB-KW"/>
</dbReference>
<feature type="domain" description="PSP proline-rich" evidence="6">
    <location>
        <begin position="38"/>
        <end position="60"/>
    </location>
</feature>
<evidence type="ECO:0000256" key="5">
    <source>
        <dbReference type="ARBA" id="ARBA00023242"/>
    </source>
</evidence>
<organism evidence="7 8">
    <name type="scientific">Actinidia rufa</name>
    <dbReference type="NCBI Taxonomy" id="165716"/>
    <lineage>
        <taxon>Eukaryota</taxon>
        <taxon>Viridiplantae</taxon>
        <taxon>Streptophyta</taxon>
        <taxon>Embryophyta</taxon>
        <taxon>Tracheophyta</taxon>
        <taxon>Spermatophyta</taxon>
        <taxon>Magnoliopsida</taxon>
        <taxon>eudicotyledons</taxon>
        <taxon>Gunneridae</taxon>
        <taxon>Pentapetalae</taxon>
        <taxon>asterids</taxon>
        <taxon>Ericales</taxon>
        <taxon>Actinidiaceae</taxon>
        <taxon>Actinidia</taxon>
    </lineage>
</organism>
<keyword evidence="3" id="KW-0863">Zinc-finger</keyword>
<evidence type="ECO:0000256" key="1">
    <source>
        <dbReference type="ARBA" id="ARBA00004123"/>
    </source>
</evidence>
<proteinExistence type="predicted"/>
<dbReference type="PANTHER" id="PTHR13316">
    <property type="entry name" value="ZINC FINGER, CCHC DOMAIN CONTAINING 8"/>
    <property type="match status" value="1"/>
</dbReference>
<gene>
    <name evidence="7" type="ORF">Acr_21g0007110</name>
</gene>
<dbReference type="InterPro" id="IPR006568">
    <property type="entry name" value="PSP_pro-rich"/>
</dbReference>
<dbReference type="GO" id="GO:0003723">
    <property type="term" value="F:RNA binding"/>
    <property type="evidence" value="ECO:0007669"/>
    <property type="project" value="TreeGrafter"/>
</dbReference>
<reference evidence="7 8" key="1">
    <citation type="submission" date="2019-07" db="EMBL/GenBank/DDBJ databases">
        <title>De Novo Assembly of kiwifruit Actinidia rufa.</title>
        <authorList>
            <person name="Sugita-Konishi S."/>
            <person name="Sato K."/>
            <person name="Mori E."/>
            <person name="Abe Y."/>
            <person name="Kisaki G."/>
            <person name="Hamano K."/>
            <person name="Suezawa K."/>
            <person name="Otani M."/>
            <person name="Fukuda T."/>
            <person name="Manabe T."/>
            <person name="Gomi K."/>
            <person name="Tabuchi M."/>
            <person name="Akimitsu K."/>
            <person name="Kataoka I."/>
        </authorList>
    </citation>
    <scope>NUCLEOTIDE SEQUENCE [LARGE SCALE GENOMIC DNA]</scope>
    <source>
        <strain evidence="8">cv. Fuchu</strain>
    </source>
</reference>
<evidence type="ECO:0000313" key="7">
    <source>
        <dbReference type="EMBL" id="GFZ10112.1"/>
    </source>
</evidence>
<accession>A0A7J0GH83</accession>
<evidence type="ECO:0000313" key="8">
    <source>
        <dbReference type="Proteomes" id="UP000585474"/>
    </source>
</evidence>
<protein>
    <submittedName>
        <fullName evidence="7">Proline-rich spliceosome-associated (PSP) family protein</fullName>
    </submittedName>
</protein>
<dbReference type="InterPro" id="IPR052115">
    <property type="entry name" value="NEXT_complex_subunit_ZCCHC8"/>
</dbReference>
<keyword evidence="8" id="KW-1185">Reference proteome</keyword>
<evidence type="ECO:0000259" key="6">
    <source>
        <dbReference type="Pfam" id="PF04046"/>
    </source>
</evidence>
<dbReference type="EMBL" id="BJWL01000021">
    <property type="protein sequence ID" value="GFZ10112.1"/>
    <property type="molecule type" value="Genomic_DNA"/>
</dbReference>
<name>A0A7J0GH83_9ERIC</name>
<dbReference type="AlphaFoldDB" id="A0A7J0GH83"/>
<keyword evidence="2" id="KW-0479">Metal-binding</keyword>
<dbReference type="OrthoDB" id="8026949at2759"/>
<comment type="caution">
    <text evidence="7">The sequence shown here is derived from an EMBL/GenBank/DDBJ whole genome shotgun (WGS) entry which is preliminary data.</text>
</comment>
<keyword evidence="5" id="KW-0539">Nucleus</keyword>
<evidence type="ECO:0000256" key="3">
    <source>
        <dbReference type="ARBA" id="ARBA00022771"/>
    </source>
</evidence>
<evidence type="ECO:0000256" key="2">
    <source>
        <dbReference type="ARBA" id="ARBA00022723"/>
    </source>
</evidence>
<sequence length="242" mass="27443">MQLSIMLASNTSPGGVIKMPVHATQPNSILSRFSWGKELDPPPWLNRMREIGYPPGYLDPDDEDQPSGITIFGDEEIKMKDDGQLGLQVQIHLEIDRTGNLTNQNPRAEASIMSKGGPAISEMNGLPEVPATYLVTHRGMIFMMLATVSRVLEVIFLDLEALVWEGPFLTEIEGALWLMKARQIPVHTILYHIHPQIDCFHQRIMGRPVLKDGMATVRTISTPIFSSRHKDKHDERHHRRRR</sequence>
<dbReference type="Pfam" id="PF04046">
    <property type="entry name" value="PSP"/>
    <property type="match status" value="1"/>
</dbReference>
<dbReference type="PANTHER" id="PTHR13316:SF0">
    <property type="entry name" value="ZINC FINGER CCHC DOMAIN-CONTAINING PROTEIN 8"/>
    <property type="match status" value="1"/>
</dbReference>